<dbReference type="PROSITE" id="PS01124">
    <property type="entry name" value="HTH_ARAC_FAMILY_2"/>
    <property type="match status" value="1"/>
</dbReference>
<dbReference type="Gene3D" id="2.60.120.10">
    <property type="entry name" value="Jelly Rolls"/>
    <property type="match status" value="1"/>
</dbReference>
<dbReference type="InterPro" id="IPR018060">
    <property type="entry name" value="HTH_AraC"/>
</dbReference>
<dbReference type="PANTHER" id="PTHR43280">
    <property type="entry name" value="ARAC-FAMILY TRANSCRIPTIONAL REGULATOR"/>
    <property type="match status" value="1"/>
</dbReference>
<dbReference type="AlphaFoldDB" id="A0A7X0RNS2"/>
<sequence length="302" mass="34326">MEGSQKIDYRLMSPYVRYVHEVEIAAGARTPDRHIYDYEFIFVVSGEGRLRLGERVHEMKGGDLFYIRPHLSNAMEVSGARPMDCFAVHFDFMYLGEGHEFSPYAVYLGQGLDEGVGRLRERPSVEPSEMDIPEAIAVSDVKGFYEAFKQLNSYFRRDGIGARLQLKSAMLRLLSLVYEELMTREGVRIGHPQADTVLEAIQYMEAHYAERIDAALLAARARFTPKYFGTLFKQATGTTISSYLLRLRIERAKQLLAQRKLSVEEIGARVGIGDIYYFSKLFKKSEGMSPSRYAASVAWPSV</sequence>
<dbReference type="RefSeq" id="WP_185140876.1">
    <property type="nucleotide sequence ID" value="NZ_JACJVP010000001.1"/>
</dbReference>
<dbReference type="InterPro" id="IPR009057">
    <property type="entry name" value="Homeodomain-like_sf"/>
</dbReference>
<reference evidence="5 6" key="1">
    <citation type="submission" date="2020-08" db="EMBL/GenBank/DDBJ databases">
        <title>Cohnella phylogeny.</title>
        <authorList>
            <person name="Dunlap C."/>
        </authorList>
    </citation>
    <scope>NUCLEOTIDE SEQUENCE [LARGE SCALE GENOMIC DNA]</scope>
    <source>
        <strain evidence="5 6">DSM 28246</strain>
    </source>
</reference>
<dbReference type="GO" id="GO:0003700">
    <property type="term" value="F:DNA-binding transcription factor activity"/>
    <property type="evidence" value="ECO:0007669"/>
    <property type="project" value="InterPro"/>
</dbReference>
<dbReference type="Proteomes" id="UP000547209">
    <property type="component" value="Unassembled WGS sequence"/>
</dbReference>
<keyword evidence="3" id="KW-0804">Transcription</keyword>
<feature type="domain" description="HTH araC/xylS-type" evidence="4">
    <location>
        <begin position="198"/>
        <end position="296"/>
    </location>
</feature>
<evidence type="ECO:0000313" key="5">
    <source>
        <dbReference type="EMBL" id="MBB6669469.1"/>
    </source>
</evidence>
<dbReference type="SUPFAM" id="SSF51215">
    <property type="entry name" value="Regulatory protein AraC"/>
    <property type="match status" value="1"/>
</dbReference>
<name>A0A7X0RNS2_9BACL</name>
<accession>A0A7X0RNS2</accession>
<dbReference type="PROSITE" id="PS00041">
    <property type="entry name" value="HTH_ARAC_FAMILY_1"/>
    <property type="match status" value="1"/>
</dbReference>
<organism evidence="5 6">
    <name type="scientific">Cohnella nanjingensis</name>
    <dbReference type="NCBI Taxonomy" id="1387779"/>
    <lineage>
        <taxon>Bacteria</taxon>
        <taxon>Bacillati</taxon>
        <taxon>Bacillota</taxon>
        <taxon>Bacilli</taxon>
        <taxon>Bacillales</taxon>
        <taxon>Paenibacillaceae</taxon>
        <taxon>Cohnella</taxon>
    </lineage>
</organism>
<dbReference type="InterPro" id="IPR037923">
    <property type="entry name" value="HTH-like"/>
</dbReference>
<dbReference type="PANTHER" id="PTHR43280:SF28">
    <property type="entry name" value="HTH-TYPE TRANSCRIPTIONAL ACTIVATOR RHAS"/>
    <property type="match status" value="1"/>
</dbReference>
<proteinExistence type="predicted"/>
<dbReference type="Pfam" id="PF12833">
    <property type="entry name" value="HTH_18"/>
    <property type="match status" value="1"/>
</dbReference>
<evidence type="ECO:0000256" key="1">
    <source>
        <dbReference type="ARBA" id="ARBA00023015"/>
    </source>
</evidence>
<evidence type="ECO:0000259" key="4">
    <source>
        <dbReference type="PROSITE" id="PS01124"/>
    </source>
</evidence>
<dbReference type="Gene3D" id="1.10.10.60">
    <property type="entry name" value="Homeodomain-like"/>
    <property type="match status" value="2"/>
</dbReference>
<dbReference type="GO" id="GO:0043565">
    <property type="term" value="F:sequence-specific DNA binding"/>
    <property type="evidence" value="ECO:0007669"/>
    <property type="project" value="InterPro"/>
</dbReference>
<dbReference type="EMBL" id="JACJVP010000001">
    <property type="protein sequence ID" value="MBB6669469.1"/>
    <property type="molecule type" value="Genomic_DNA"/>
</dbReference>
<evidence type="ECO:0000256" key="2">
    <source>
        <dbReference type="ARBA" id="ARBA00023125"/>
    </source>
</evidence>
<dbReference type="InterPro" id="IPR018062">
    <property type="entry name" value="HTH_AraC-typ_CS"/>
</dbReference>
<dbReference type="InterPro" id="IPR013096">
    <property type="entry name" value="Cupin_2"/>
</dbReference>
<protein>
    <submittedName>
        <fullName evidence="5">Helix-turn-helix domain-containing protein</fullName>
    </submittedName>
</protein>
<keyword evidence="6" id="KW-1185">Reference proteome</keyword>
<evidence type="ECO:0000313" key="6">
    <source>
        <dbReference type="Proteomes" id="UP000547209"/>
    </source>
</evidence>
<dbReference type="SUPFAM" id="SSF46689">
    <property type="entry name" value="Homeodomain-like"/>
    <property type="match status" value="2"/>
</dbReference>
<keyword evidence="1" id="KW-0805">Transcription regulation</keyword>
<evidence type="ECO:0000256" key="3">
    <source>
        <dbReference type="ARBA" id="ARBA00023163"/>
    </source>
</evidence>
<keyword evidence="2" id="KW-0238">DNA-binding</keyword>
<comment type="caution">
    <text evidence="5">The sequence shown here is derived from an EMBL/GenBank/DDBJ whole genome shotgun (WGS) entry which is preliminary data.</text>
</comment>
<dbReference type="Pfam" id="PF07883">
    <property type="entry name" value="Cupin_2"/>
    <property type="match status" value="1"/>
</dbReference>
<dbReference type="InterPro" id="IPR014710">
    <property type="entry name" value="RmlC-like_jellyroll"/>
</dbReference>
<gene>
    <name evidence="5" type="ORF">H7C19_02090</name>
</gene>
<dbReference type="SMART" id="SM00342">
    <property type="entry name" value="HTH_ARAC"/>
    <property type="match status" value="1"/>
</dbReference>